<evidence type="ECO:0000313" key="3">
    <source>
        <dbReference type="EMBL" id="AFU99857.1"/>
    </source>
</evidence>
<dbReference type="eggNOG" id="COG0457">
    <property type="taxonomic scope" value="Bacteria"/>
</dbReference>
<dbReference type="AlphaFoldDB" id="K4L114"/>
<dbReference type="InterPro" id="IPR019734">
    <property type="entry name" value="TPR_rpt"/>
</dbReference>
<dbReference type="InterPro" id="IPR011990">
    <property type="entry name" value="TPR-like_helical_dom_sf"/>
</dbReference>
<dbReference type="STRING" id="1117647.M5M_13585"/>
<dbReference type="HOGENOM" id="CLU_038151_0_1_6"/>
<dbReference type="Gene3D" id="1.25.40.10">
    <property type="entry name" value="Tetratricopeptide repeat domain"/>
    <property type="match status" value="3"/>
</dbReference>
<feature type="repeat" description="TPR" evidence="1">
    <location>
        <begin position="140"/>
        <end position="173"/>
    </location>
</feature>
<dbReference type="SUPFAM" id="SSF48452">
    <property type="entry name" value="TPR-like"/>
    <property type="match status" value="1"/>
</dbReference>
<sequence>MVTRIVKSALFAAPLMLAPALSGVVLQDTVFAKHVSAGTAFAQEEQKPKHKTRKTPALRENVYKKLAEVQVFTDAGDWNGALKELNEIKSESSKWNGYELAQLYNYYGFVYYSLERYNDSLNAYERVIANPDDIPEGLETATLFTMAQLYFIQENYRKAIDLLTRWMNLSPIVGADAYVLRGQAHYSLNEFDKALPDINWAVNDYEGKGKIPKENWFALQRAIYYEKGDNKMVIKILEKLVRHYPKTSYWRQLSGMYGTVGREKDQLHSLEAAYMMNAVKNEKELLNLAYLFLGEEAPYKAAKIIDKGIKDKNIEPTSKNLEVLSQAWRMAQEIKKSLPEMEKAAAKSDNGDLYARLAGLYLDNDMLDKAIDAGKVALKRGGVKRADSLHIVMGMAYVTKKQYDSGISSFKEAAKDKRSVKFANQWIQFAEAEKHREQQLKL</sequence>
<evidence type="ECO:0000313" key="4">
    <source>
        <dbReference type="Proteomes" id="UP000000466"/>
    </source>
</evidence>
<keyword evidence="4" id="KW-1185">Reference proteome</keyword>
<evidence type="ECO:0000256" key="1">
    <source>
        <dbReference type="PROSITE-ProRule" id="PRU00339"/>
    </source>
</evidence>
<gene>
    <name evidence="3" type="ordered locus">M5M_13585</name>
</gene>
<keyword evidence="2" id="KW-0732">Signal</keyword>
<feature type="chain" id="PRO_5003878629" evidence="2">
    <location>
        <begin position="23"/>
        <end position="442"/>
    </location>
</feature>
<evidence type="ECO:0000256" key="2">
    <source>
        <dbReference type="SAM" id="SignalP"/>
    </source>
</evidence>
<protein>
    <submittedName>
        <fullName evidence="3">PAS/PAC sensor protein</fullName>
    </submittedName>
</protein>
<proteinExistence type="predicted"/>
<feature type="signal peptide" evidence="2">
    <location>
        <begin position="1"/>
        <end position="22"/>
    </location>
</feature>
<dbReference type="SMART" id="SM00028">
    <property type="entry name" value="TPR"/>
    <property type="match status" value="4"/>
</dbReference>
<reference evidence="3 4" key="1">
    <citation type="journal article" date="2013" name="Genome Announc.">
        <title>Complete genome sequence of Simiduia agarivorans SA1(T), a marine bacterium able to degrade a variety of polysaccharides.</title>
        <authorList>
            <person name="Lin S.Y."/>
            <person name="Shieh W.Y."/>
            <person name="Chen J.S."/>
            <person name="Tang S.L."/>
        </authorList>
    </citation>
    <scope>NUCLEOTIDE SEQUENCE [LARGE SCALE GENOMIC DNA]</scope>
    <source>
        <strain evidence="4">DSM 21679 / JCM 13881 / BCRC 17597 / SA1</strain>
    </source>
</reference>
<dbReference type="SUPFAM" id="SSF81901">
    <property type="entry name" value="HCP-like"/>
    <property type="match status" value="1"/>
</dbReference>
<dbReference type="KEGG" id="saga:M5M_13585"/>
<accession>K4L114</accession>
<dbReference type="Proteomes" id="UP000000466">
    <property type="component" value="Chromosome"/>
</dbReference>
<name>K4L114_SIMAS</name>
<organism evidence="3 4">
    <name type="scientific">Simiduia agarivorans (strain DSM 21679 / JCM 13881 / BCRC 17597 / SA1)</name>
    <dbReference type="NCBI Taxonomy" id="1117647"/>
    <lineage>
        <taxon>Bacteria</taxon>
        <taxon>Pseudomonadati</taxon>
        <taxon>Pseudomonadota</taxon>
        <taxon>Gammaproteobacteria</taxon>
        <taxon>Cellvibrionales</taxon>
        <taxon>Cellvibrionaceae</taxon>
        <taxon>Simiduia</taxon>
    </lineage>
</organism>
<dbReference type="PROSITE" id="PS50005">
    <property type="entry name" value="TPR"/>
    <property type="match status" value="2"/>
</dbReference>
<feature type="repeat" description="TPR" evidence="1">
    <location>
        <begin position="101"/>
        <end position="133"/>
    </location>
</feature>
<dbReference type="EMBL" id="CP003746">
    <property type="protein sequence ID" value="AFU99857.1"/>
    <property type="molecule type" value="Genomic_DNA"/>
</dbReference>
<keyword evidence="1" id="KW-0802">TPR repeat</keyword>